<keyword evidence="3" id="KW-1185">Reference proteome</keyword>
<reference evidence="2" key="1">
    <citation type="submission" date="2021-02" db="EMBL/GenBank/DDBJ databases">
        <authorList>
            <person name="Dougan E. K."/>
            <person name="Rhodes N."/>
            <person name="Thang M."/>
            <person name="Chan C."/>
        </authorList>
    </citation>
    <scope>NUCLEOTIDE SEQUENCE</scope>
</reference>
<feature type="region of interest" description="Disordered" evidence="1">
    <location>
        <begin position="149"/>
        <end position="177"/>
    </location>
</feature>
<proteinExistence type="predicted"/>
<organism evidence="2 3">
    <name type="scientific">Symbiodinium natans</name>
    <dbReference type="NCBI Taxonomy" id="878477"/>
    <lineage>
        <taxon>Eukaryota</taxon>
        <taxon>Sar</taxon>
        <taxon>Alveolata</taxon>
        <taxon>Dinophyceae</taxon>
        <taxon>Suessiales</taxon>
        <taxon>Symbiodiniaceae</taxon>
        <taxon>Symbiodinium</taxon>
    </lineage>
</organism>
<sequence>MQSSLDPQGHIRITRTKQKLEMPVNSEAYRRVMRVEMFAWLAMASRFKAKDWLQGLESTHFLKFTDYVLGERVAGLRLPSLPGADSPGTQFRPPWHSVLSYEFRLRKEAFRLVNEERVTLATALERVVRDTELKELCFTTPLALSLADGSPTKFRKGNGKGKHETPKGGKPSLKGSEVLKTPGMFAGFTLISTTPDGRQICYAFNSARGCKGKCGRVHICRVQGCGKAHGVHQHKAPAKTLPEGVPTPPE</sequence>
<dbReference type="AlphaFoldDB" id="A0A812HWL5"/>
<gene>
    <name evidence="2" type="ORF">SNAT2548_LOCUS2115</name>
</gene>
<dbReference type="EMBL" id="CAJNDS010000118">
    <property type="protein sequence ID" value="CAE6964686.1"/>
    <property type="molecule type" value="Genomic_DNA"/>
</dbReference>
<protein>
    <submittedName>
        <fullName evidence="2">Uncharacterized protein</fullName>
    </submittedName>
</protein>
<name>A0A812HWL5_9DINO</name>
<comment type="caution">
    <text evidence="2">The sequence shown here is derived from an EMBL/GenBank/DDBJ whole genome shotgun (WGS) entry which is preliminary data.</text>
</comment>
<dbReference type="Proteomes" id="UP000604046">
    <property type="component" value="Unassembled WGS sequence"/>
</dbReference>
<evidence type="ECO:0000256" key="1">
    <source>
        <dbReference type="SAM" id="MobiDB-lite"/>
    </source>
</evidence>
<evidence type="ECO:0000313" key="3">
    <source>
        <dbReference type="Proteomes" id="UP000604046"/>
    </source>
</evidence>
<dbReference type="OrthoDB" id="447663at2759"/>
<accession>A0A812HWL5</accession>
<evidence type="ECO:0000313" key="2">
    <source>
        <dbReference type="EMBL" id="CAE6964686.1"/>
    </source>
</evidence>